<dbReference type="InterPro" id="IPR036388">
    <property type="entry name" value="WH-like_DNA-bd_sf"/>
</dbReference>
<dbReference type="InterPro" id="IPR051011">
    <property type="entry name" value="Metal_resp_trans_reg"/>
</dbReference>
<dbReference type="Pfam" id="PF01022">
    <property type="entry name" value="HTH_5"/>
    <property type="match status" value="1"/>
</dbReference>
<dbReference type="PROSITE" id="PS50987">
    <property type="entry name" value="HTH_ARSR_2"/>
    <property type="match status" value="1"/>
</dbReference>
<dbReference type="RefSeq" id="WP_273264761.1">
    <property type="nucleotide sequence ID" value="NZ_JAAZVV010000005.1"/>
</dbReference>
<dbReference type="GO" id="GO:0003677">
    <property type="term" value="F:DNA binding"/>
    <property type="evidence" value="ECO:0007669"/>
    <property type="project" value="UniProtKB-KW"/>
</dbReference>
<sequence>MREVAALFKSLGDENRLRIFMMLAERPMCVCEINAVLNVALSTISAHLKNLKYARLIEDSKEGRWVVYRLAENDFALSILELLKTKLADDEVFKSDIQKVRKISREDLVC</sequence>
<dbReference type="InterPro" id="IPR011991">
    <property type="entry name" value="ArsR-like_HTH"/>
</dbReference>
<evidence type="ECO:0000256" key="2">
    <source>
        <dbReference type="ARBA" id="ARBA00023125"/>
    </source>
</evidence>
<dbReference type="PRINTS" id="PR00778">
    <property type="entry name" value="HTHARSR"/>
</dbReference>
<organism evidence="5 6">
    <name type="scientific">Flexistipes sinusarabici</name>
    <dbReference type="NCBI Taxonomy" id="2352"/>
    <lineage>
        <taxon>Bacteria</taxon>
        <taxon>Pseudomonadati</taxon>
        <taxon>Deferribacterota</taxon>
        <taxon>Deferribacteres</taxon>
        <taxon>Deferribacterales</taxon>
        <taxon>Flexistipitaceae</taxon>
        <taxon>Flexistipes</taxon>
    </lineage>
</organism>
<dbReference type="NCBIfam" id="NF033788">
    <property type="entry name" value="HTH_metalloreg"/>
    <property type="match status" value="1"/>
</dbReference>
<evidence type="ECO:0000256" key="3">
    <source>
        <dbReference type="ARBA" id="ARBA00023163"/>
    </source>
</evidence>
<dbReference type="CDD" id="cd00090">
    <property type="entry name" value="HTH_ARSR"/>
    <property type="match status" value="1"/>
</dbReference>
<dbReference type="PANTHER" id="PTHR43132:SF2">
    <property type="entry name" value="ARSENICAL RESISTANCE OPERON REPRESSOR ARSR-RELATED"/>
    <property type="match status" value="1"/>
</dbReference>
<evidence type="ECO:0000256" key="1">
    <source>
        <dbReference type="ARBA" id="ARBA00023015"/>
    </source>
</evidence>
<keyword evidence="1" id="KW-0805">Transcription regulation</keyword>
<protein>
    <submittedName>
        <fullName evidence="5">ArsR family transcriptional regulator</fullName>
    </submittedName>
</protein>
<accession>A0A3D5QEW2</accession>
<dbReference type="Gene3D" id="1.10.10.10">
    <property type="entry name" value="Winged helix-like DNA-binding domain superfamily/Winged helix DNA-binding domain"/>
    <property type="match status" value="1"/>
</dbReference>
<dbReference type="InterPro" id="IPR001845">
    <property type="entry name" value="HTH_ArsR_DNA-bd_dom"/>
</dbReference>
<name>A0A3D5QEW2_FLESI</name>
<gene>
    <name evidence="5" type="ORF">DHM44_10930</name>
</gene>
<evidence type="ECO:0000313" key="5">
    <source>
        <dbReference type="EMBL" id="HCW94180.1"/>
    </source>
</evidence>
<dbReference type="SUPFAM" id="SSF46785">
    <property type="entry name" value="Winged helix' DNA-binding domain"/>
    <property type="match status" value="1"/>
</dbReference>
<dbReference type="InterPro" id="IPR036390">
    <property type="entry name" value="WH_DNA-bd_sf"/>
</dbReference>
<dbReference type="AlphaFoldDB" id="A0A3D5QEW2"/>
<dbReference type="Proteomes" id="UP000262325">
    <property type="component" value="Unassembled WGS sequence"/>
</dbReference>
<proteinExistence type="predicted"/>
<evidence type="ECO:0000313" key="6">
    <source>
        <dbReference type="Proteomes" id="UP000262325"/>
    </source>
</evidence>
<keyword evidence="2" id="KW-0238">DNA-binding</keyword>
<feature type="domain" description="HTH arsR-type" evidence="4">
    <location>
        <begin position="1"/>
        <end position="94"/>
    </location>
</feature>
<comment type="caution">
    <text evidence="5">The sequence shown here is derived from an EMBL/GenBank/DDBJ whole genome shotgun (WGS) entry which is preliminary data.</text>
</comment>
<reference evidence="5 6" key="1">
    <citation type="journal article" date="2018" name="Nat. Biotechnol.">
        <title>A standardized bacterial taxonomy based on genome phylogeny substantially revises the tree of life.</title>
        <authorList>
            <person name="Parks D.H."/>
            <person name="Chuvochina M."/>
            <person name="Waite D.W."/>
            <person name="Rinke C."/>
            <person name="Skarshewski A."/>
            <person name="Chaumeil P.A."/>
            <person name="Hugenholtz P."/>
        </authorList>
    </citation>
    <scope>NUCLEOTIDE SEQUENCE [LARGE SCALE GENOMIC DNA]</scope>
    <source>
        <strain evidence="5">UBA8672</strain>
    </source>
</reference>
<dbReference type="GO" id="GO:0003700">
    <property type="term" value="F:DNA-binding transcription factor activity"/>
    <property type="evidence" value="ECO:0007669"/>
    <property type="project" value="InterPro"/>
</dbReference>
<evidence type="ECO:0000259" key="4">
    <source>
        <dbReference type="PROSITE" id="PS50987"/>
    </source>
</evidence>
<keyword evidence="3" id="KW-0804">Transcription</keyword>
<dbReference type="PANTHER" id="PTHR43132">
    <property type="entry name" value="ARSENICAL RESISTANCE OPERON REPRESSOR ARSR-RELATED"/>
    <property type="match status" value="1"/>
</dbReference>
<dbReference type="EMBL" id="DPPF01000232">
    <property type="protein sequence ID" value="HCW94180.1"/>
    <property type="molecule type" value="Genomic_DNA"/>
</dbReference>
<dbReference type="SMART" id="SM00418">
    <property type="entry name" value="HTH_ARSR"/>
    <property type="match status" value="1"/>
</dbReference>